<evidence type="ECO:0000313" key="3">
    <source>
        <dbReference type="Proteomes" id="UP000652760"/>
    </source>
</evidence>
<reference evidence="3" key="1">
    <citation type="submission" date="2021-01" db="EMBL/GenBank/DDBJ databases">
        <title>Genome public.</title>
        <authorList>
            <person name="Liu C."/>
            <person name="Sun Q."/>
        </authorList>
    </citation>
    <scope>NUCLEOTIDE SEQUENCE [LARGE SCALE GENOMIC DNA]</scope>
    <source>
        <strain evidence="3">YIM B02556</strain>
    </source>
</reference>
<dbReference type="SMART" id="SM00028">
    <property type="entry name" value="TPR"/>
    <property type="match status" value="20"/>
</dbReference>
<dbReference type="InterPro" id="IPR011990">
    <property type="entry name" value="TPR-like_helical_dom_sf"/>
</dbReference>
<evidence type="ECO:0000256" key="1">
    <source>
        <dbReference type="PROSITE-ProRule" id="PRU00339"/>
    </source>
</evidence>
<sequence length="1373" mass="148139">MSAPDWFAEALRLHQGGALDLAEPLYLRVLQAEPHHADALHLLGILNHQRNNNAQAIVLIDMAIDFAPEVADYHANRGIVLQRLDRLGEAETAQRRALECDPTHIGAHFNLGLVLAAQNRLLEATGHYAEAARLSPGLADAHLNLGAALQGLGRSEEALAAHARAAELLPGDPRPWTNRAVSLRHLGRLEAAADALRMAATLGGGMADPSALSALAAAFHAAGRMEDAAERYADALRFDPRDTFSLNGLGICLKALGQLDDAAACFDATTAIQPDHADALDNLGSVRNAQARYAEAESLHRLAIGHRPDFAGAWNNLGNARHAAGRTAEAWPAWHAAMALDPTLPETHTNLGNALRSAERFAEAEKSQRRAILLAPLEAPARNNLGHLRQGRHEHAGAADCYRSALALAPAYGEAWSNLGLACQRLGNGEAAERCYDRALTLRPDLSLAHFNKGLLRLEAGDLDHGWPGYGWRFGSGQVGQGRHPRAQAWRGEELTGRRLMVWGEQGVGDTILFSVLCSELAGRAVSTILEVDRRLVPLFARSFPRLRVRPQALDAQGREAMAIPDYDRHVPMGSLPRVLRRRLADFPPGRSWLVPEAGLAERWRDRLGRLGPGLRIGIGWRSQMITAERSIAYLPLDRWAPLFALPGIHWVVLQYGEVEEEVRQAEHRFGIRLHRWDDLDRKDDFDGVSALIAGLDLVISPAMSVGELAGALGTPVWRFGTRDWTQLGTGIRPWYPSMRLFQPRPGEPLSATMADMTSALEALLPTTAAHLPPAKRSEAEDARRPAARNPTITRLSTASPDAALPPTPAIGGRRVSAKGETLAAQAVALHRDGRPEDAASLHRQAVVANPAHPAAWTNGGLALLRLGRVENAMHWHRRAVALNPAFAEAMGNLGVALQAAGAAEEAARLHRRAIRLRPSLAESWGNLAAALLASRRFAEAEAACTRAAVLAPSLAGALVTAAAASKGQGRFAEAIRQCRRALRIVPASAKGWSNLGMALAGLGRWDDALHAHRRATALAPDQPDMLVNQGHTLLMRGERRLASTCTGRSLLLAPDRTDARMNRALLRLAEGDLGGGWRDYAHRFATGEAVSRRFAIPEWQGEALAGRPILVWGEQGLGDEILFGTALPDLLREAGRVIVECDPRLTGLFARALPGAEVRAPTPDPRDADCHAPMGGVAARLRPTLRHFPAAGPFLIPEPRLAAEWRGRLAALGPGLRVGICWRSSRMTADRAGAYSRIEQWGPVFAVPGVTFVTLQYDECGMERDDALHRFGTPLHHWPGLDQRNDLEGVAALMSGLDLVISAPTAVGELAAALGVPVWRIGAAGDWSALGTMVRPWFPSMMPVGHAGDQDVALAAVARRLRRLAEGGRAVT</sequence>
<feature type="repeat" description="TPR" evidence="1">
    <location>
        <begin position="139"/>
        <end position="172"/>
    </location>
</feature>
<feature type="repeat" description="TPR" evidence="1">
    <location>
        <begin position="209"/>
        <end position="242"/>
    </location>
</feature>
<comment type="caution">
    <text evidence="2">The sequence shown here is derived from an EMBL/GenBank/DDBJ whole genome shotgun (WGS) entry which is preliminary data.</text>
</comment>
<dbReference type="Pfam" id="PF13432">
    <property type="entry name" value="TPR_16"/>
    <property type="match status" value="6"/>
</dbReference>
<name>A0ABS1F0X1_9PROT</name>
<keyword evidence="3" id="KW-1185">Reference proteome</keyword>
<dbReference type="Proteomes" id="UP000652760">
    <property type="component" value="Unassembled WGS sequence"/>
</dbReference>
<dbReference type="PANTHER" id="PTHR44366">
    <property type="entry name" value="UDP-N-ACETYLGLUCOSAMINE--PEPTIDE N-ACETYLGLUCOSAMINYLTRANSFERASE 110 KDA SUBUNIT"/>
    <property type="match status" value="1"/>
</dbReference>
<feature type="repeat" description="TPR" evidence="1">
    <location>
        <begin position="990"/>
        <end position="1023"/>
    </location>
</feature>
<evidence type="ECO:0000313" key="2">
    <source>
        <dbReference type="EMBL" id="MBK1837068.1"/>
    </source>
</evidence>
<keyword evidence="1" id="KW-0802">TPR repeat</keyword>
<dbReference type="InterPro" id="IPR037919">
    <property type="entry name" value="OGT"/>
</dbReference>
<dbReference type="SUPFAM" id="SSF53756">
    <property type="entry name" value="UDP-Glycosyltransferase/glycogen phosphorylase"/>
    <property type="match status" value="2"/>
</dbReference>
<dbReference type="Pfam" id="PF13176">
    <property type="entry name" value="TPR_7"/>
    <property type="match status" value="1"/>
</dbReference>
<dbReference type="InterPro" id="IPR019734">
    <property type="entry name" value="TPR_rpt"/>
</dbReference>
<feature type="repeat" description="TPR" evidence="1">
    <location>
        <begin position="888"/>
        <end position="921"/>
    </location>
</feature>
<dbReference type="Pfam" id="PF13374">
    <property type="entry name" value="TPR_10"/>
    <property type="match status" value="1"/>
</dbReference>
<dbReference type="Pfam" id="PF00515">
    <property type="entry name" value="TPR_1"/>
    <property type="match status" value="1"/>
</dbReference>
<dbReference type="EMBL" id="JAENHM010000023">
    <property type="protein sequence ID" value="MBK1837068.1"/>
    <property type="molecule type" value="Genomic_DNA"/>
</dbReference>
<dbReference type="RefSeq" id="WP_200191276.1">
    <property type="nucleotide sequence ID" value="NZ_JAENHM010000023.1"/>
</dbReference>
<organism evidence="2 3">
    <name type="scientific">Azospirillum endophyticum</name>
    <dbReference type="NCBI Taxonomy" id="2800326"/>
    <lineage>
        <taxon>Bacteria</taxon>
        <taxon>Pseudomonadati</taxon>
        <taxon>Pseudomonadota</taxon>
        <taxon>Alphaproteobacteria</taxon>
        <taxon>Rhodospirillales</taxon>
        <taxon>Azospirillaceae</taxon>
        <taxon>Azospirillum</taxon>
    </lineage>
</organism>
<dbReference type="SUPFAM" id="SSF48452">
    <property type="entry name" value="TPR-like"/>
    <property type="match status" value="4"/>
</dbReference>
<protein>
    <submittedName>
        <fullName evidence="2">Tetratricopeptide repeat protein</fullName>
    </submittedName>
</protein>
<dbReference type="Pfam" id="PF13181">
    <property type="entry name" value="TPR_8"/>
    <property type="match status" value="1"/>
</dbReference>
<proteinExistence type="predicted"/>
<dbReference type="Gene3D" id="1.25.40.10">
    <property type="entry name" value="Tetratricopeptide repeat domain"/>
    <property type="match status" value="7"/>
</dbReference>
<feature type="repeat" description="TPR" evidence="1">
    <location>
        <begin position="413"/>
        <end position="446"/>
    </location>
</feature>
<gene>
    <name evidence="2" type="ORF">JHL17_06560</name>
</gene>
<dbReference type="PROSITE" id="PS50005">
    <property type="entry name" value="TPR"/>
    <property type="match status" value="7"/>
</dbReference>
<feature type="repeat" description="TPR" evidence="1">
    <location>
        <begin position="311"/>
        <end position="344"/>
    </location>
</feature>
<feature type="repeat" description="TPR" evidence="1">
    <location>
        <begin position="854"/>
        <end position="887"/>
    </location>
</feature>
<accession>A0ABS1F0X1</accession>
<dbReference type="PANTHER" id="PTHR44366:SF1">
    <property type="entry name" value="UDP-N-ACETYLGLUCOSAMINE--PEPTIDE N-ACETYLGLUCOSAMINYLTRANSFERASE 110 KDA SUBUNIT"/>
    <property type="match status" value="1"/>
</dbReference>